<proteinExistence type="predicted"/>
<reference evidence="1" key="1">
    <citation type="submission" date="2024-01" db="EMBL/GenBank/DDBJ databases">
        <title>Bank of Algae and Cyanobacteria of the Azores (BACA) strain genomes.</title>
        <authorList>
            <person name="Luz R."/>
            <person name="Cordeiro R."/>
            <person name="Fonseca A."/>
            <person name="Goncalves V."/>
        </authorList>
    </citation>
    <scope>NUCLEOTIDE SEQUENCE</scope>
    <source>
        <strain evidence="1">BACA0141</strain>
    </source>
</reference>
<evidence type="ECO:0008006" key="3">
    <source>
        <dbReference type="Google" id="ProtNLM"/>
    </source>
</evidence>
<keyword evidence="2" id="KW-1185">Reference proteome</keyword>
<sequence length="167" mass="19861">MSKRSRPQYMDKNTPQTLRQGLEEYYAVNPNVTDPRELPPEFAKILLAHDVSHVVLGCDTNMYDEIKLLPLGFWTSDFKFSDYLRTNRDPAIKPAIQIMYDDLIREHGVLWLYSSILVVLPRLLPEVISLWFKTRGTRKFYPFLDYEHLLDRSLLEIRQEFDLFPFF</sequence>
<dbReference type="Proteomes" id="UP001333818">
    <property type="component" value="Unassembled WGS sequence"/>
</dbReference>
<name>A0AAW9PYN6_9CYAN</name>
<dbReference type="RefSeq" id="WP_330483463.1">
    <property type="nucleotide sequence ID" value="NZ_JAZBJZ010000031.1"/>
</dbReference>
<dbReference type="AlphaFoldDB" id="A0AAW9PYN6"/>
<gene>
    <name evidence="1" type="ORF">V2H45_09780</name>
</gene>
<organism evidence="1 2">
    <name type="scientific">Tumidithrix elongata BACA0141</name>
    <dbReference type="NCBI Taxonomy" id="2716417"/>
    <lineage>
        <taxon>Bacteria</taxon>
        <taxon>Bacillati</taxon>
        <taxon>Cyanobacteriota</taxon>
        <taxon>Cyanophyceae</taxon>
        <taxon>Pseudanabaenales</taxon>
        <taxon>Pseudanabaenaceae</taxon>
        <taxon>Tumidithrix</taxon>
        <taxon>Tumidithrix elongata</taxon>
    </lineage>
</organism>
<evidence type="ECO:0000313" key="1">
    <source>
        <dbReference type="EMBL" id="MEE3717034.1"/>
    </source>
</evidence>
<protein>
    <recommendedName>
        <fullName evidence="3">CRAL-TRIO domain-containing protein</fullName>
    </recommendedName>
</protein>
<evidence type="ECO:0000313" key="2">
    <source>
        <dbReference type="Proteomes" id="UP001333818"/>
    </source>
</evidence>
<comment type="caution">
    <text evidence="1">The sequence shown here is derived from an EMBL/GenBank/DDBJ whole genome shotgun (WGS) entry which is preliminary data.</text>
</comment>
<dbReference type="EMBL" id="JAZBJZ010000031">
    <property type="protein sequence ID" value="MEE3717034.1"/>
    <property type="molecule type" value="Genomic_DNA"/>
</dbReference>
<accession>A0AAW9PYN6</accession>